<evidence type="ECO:0000313" key="8">
    <source>
        <dbReference type="Proteomes" id="UP000298252"/>
    </source>
</evidence>
<reference evidence="7 8" key="1">
    <citation type="submission" date="2019-03" db="EMBL/GenBank/DDBJ databases">
        <title>Genomics of glacier-inhabiting Cryobacterium strains.</title>
        <authorList>
            <person name="Liu Q."/>
            <person name="Xin Y.-H."/>
        </authorList>
    </citation>
    <scope>NUCLEOTIDE SEQUENCE [LARGE SCALE GENOMIC DNA]</scope>
    <source>
        <strain evidence="7 8">Hh8</strain>
    </source>
</reference>
<name>A0ABY2HWR1_9MICO</name>
<gene>
    <name evidence="7" type="ORF">E3O21_19320</name>
</gene>
<comment type="subcellular location">
    <subcellularLocation>
        <location evidence="1">Cell envelope</location>
    </subcellularLocation>
</comment>
<dbReference type="PANTHER" id="PTHR34820:SF4">
    <property type="entry name" value="INNER MEMBRANE PROTEIN YEBZ"/>
    <property type="match status" value="1"/>
</dbReference>
<dbReference type="EMBL" id="SOFD01000044">
    <property type="protein sequence ID" value="TFB71990.1"/>
    <property type="molecule type" value="Genomic_DNA"/>
</dbReference>
<proteinExistence type="predicted"/>
<dbReference type="SUPFAM" id="SSF81296">
    <property type="entry name" value="E set domains"/>
    <property type="match status" value="1"/>
</dbReference>
<dbReference type="InterPro" id="IPR007348">
    <property type="entry name" value="CopC_dom"/>
</dbReference>
<evidence type="ECO:0000256" key="4">
    <source>
        <dbReference type="ARBA" id="ARBA00023008"/>
    </source>
</evidence>
<keyword evidence="2" id="KW-0479">Metal-binding</keyword>
<comment type="caution">
    <text evidence="7">The sequence shown here is derived from an EMBL/GenBank/DDBJ whole genome shotgun (WGS) entry which is preliminary data.</text>
</comment>
<feature type="domain" description="CopC" evidence="6">
    <location>
        <begin position="49"/>
        <end position="142"/>
    </location>
</feature>
<keyword evidence="4" id="KW-0186">Copper</keyword>
<dbReference type="PROSITE" id="PS51318">
    <property type="entry name" value="TAT"/>
    <property type="match status" value="1"/>
</dbReference>
<sequence length="225" mass="22833">MTHPSFSRTPRRYRMLSFPARNRLLAGLGVLALAAAFTIGGVAPAASAHDSVASTVPSDTEHVDLAPATVSMRFTDNIMQLGAIMLVVDSAGTDWSAGEPALDGPTATLAVDPALPDGAYQVRWRVVSADGHPISGTFDFSVGDASAVATPTTDAAAPVITTPTDSTVVTTNTAASTGGGLPIGVTALIGALVGLGLFLGVVALTRRAASARQRTNPPTTETTHS</sequence>
<dbReference type="Pfam" id="PF04234">
    <property type="entry name" value="CopC"/>
    <property type="match status" value="1"/>
</dbReference>
<evidence type="ECO:0000256" key="3">
    <source>
        <dbReference type="ARBA" id="ARBA00022729"/>
    </source>
</evidence>
<dbReference type="InterPro" id="IPR032694">
    <property type="entry name" value="CopC/D"/>
</dbReference>
<keyword evidence="3" id="KW-0732">Signal</keyword>
<dbReference type="Gene3D" id="2.60.40.1220">
    <property type="match status" value="1"/>
</dbReference>
<dbReference type="InterPro" id="IPR006311">
    <property type="entry name" value="TAT_signal"/>
</dbReference>
<keyword evidence="5" id="KW-0472">Membrane</keyword>
<keyword evidence="5" id="KW-0812">Transmembrane</keyword>
<dbReference type="InterPro" id="IPR014755">
    <property type="entry name" value="Cu-Rt/internalin_Ig-like"/>
</dbReference>
<evidence type="ECO:0000256" key="1">
    <source>
        <dbReference type="ARBA" id="ARBA00004196"/>
    </source>
</evidence>
<evidence type="ECO:0000256" key="5">
    <source>
        <dbReference type="SAM" id="Phobius"/>
    </source>
</evidence>
<keyword evidence="5" id="KW-1133">Transmembrane helix</keyword>
<evidence type="ECO:0000313" key="7">
    <source>
        <dbReference type="EMBL" id="TFB71990.1"/>
    </source>
</evidence>
<dbReference type="InterPro" id="IPR014756">
    <property type="entry name" value="Ig_E-set"/>
</dbReference>
<keyword evidence="8" id="KW-1185">Reference proteome</keyword>
<accession>A0ABY2HWR1</accession>
<protein>
    <submittedName>
        <fullName evidence="7">Copper resistance protein CopC</fullName>
    </submittedName>
</protein>
<dbReference type="Proteomes" id="UP000298252">
    <property type="component" value="Unassembled WGS sequence"/>
</dbReference>
<evidence type="ECO:0000259" key="6">
    <source>
        <dbReference type="Pfam" id="PF04234"/>
    </source>
</evidence>
<feature type="transmembrane region" description="Helical" evidence="5">
    <location>
        <begin position="181"/>
        <end position="204"/>
    </location>
</feature>
<evidence type="ECO:0000256" key="2">
    <source>
        <dbReference type="ARBA" id="ARBA00022723"/>
    </source>
</evidence>
<dbReference type="PANTHER" id="PTHR34820">
    <property type="entry name" value="INNER MEMBRANE PROTEIN YEBZ"/>
    <property type="match status" value="1"/>
</dbReference>
<organism evidence="7 8">
    <name type="scientific">Cryobacterium flavum</name>
    <dbReference type="NCBI Taxonomy" id="1424659"/>
    <lineage>
        <taxon>Bacteria</taxon>
        <taxon>Bacillati</taxon>
        <taxon>Actinomycetota</taxon>
        <taxon>Actinomycetes</taxon>
        <taxon>Micrococcales</taxon>
        <taxon>Microbacteriaceae</taxon>
        <taxon>Cryobacterium</taxon>
    </lineage>
</organism>